<name>A0A379IFE4_PSEFL</name>
<evidence type="ECO:0000313" key="1">
    <source>
        <dbReference type="EMBL" id="SUD31577.1"/>
    </source>
</evidence>
<dbReference type="AlphaFoldDB" id="A0A379IFE4"/>
<organism evidence="1 2">
    <name type="scientific">Pseudomonas fluorescens</name>
    <dbReference type="NCBI Taxonomy" id="294"/>
    <lineage>
        <taxon>Bacteria</taxon>
        <taxon>Pseudomonadati</taxon>
        <taxon>Pseudomonadota</taxon>
        <taxon>Gammaproteobacteria</taxon>
        <taxon>Pseudomonadales</taxon>
        <taxon>Pseudomonadaceae</taxon>
        <taxon>Pseudomonas</taxon>
    </lineage>
</organism>
<sequence>MSVSRPCAYLPVETYRSIVPNTTRLRGQIILGEQPEWVPHWNGSIAESLHG</sequence>
<dbReference type="Proteomes" id="UP000255125">
    <property type="component" value="Unassembled WGS sequence"/>
</dbReference>
<evidence type="ECO:0000313" key="2">
    <source>
        <dbReference type="Proteomes" id="UP000255125"/>
    </source>
</evidence>
<proteinExistence type="predicted"/>
<dbReference type="RefSeq" id="WP_158484053.1">
    <property type="nucleotide sequence ID" value="NZ_CP008896.1"/>
</dbReference>
<reference evidence="1 2" key="1">
    <citation type="submission" date="2018-06" db="EMBL/GenBank/DDBJ databases">
        <authorList>
            <consortium name="Pathogen Informatics"/>
            <person name="Doyle S."/>
        </authorList>
    </citation>
    <scope>NUCLEOTIDE SEQUENCE [LARGE SCALE GENOMIC DNA]</scope>
    <source>
        <strain evidence="1 2">NCTC10392</strain>
    </source>
</reference>
<protein>
    <submittedName>
        <fullName evidence="1">Uncharacterized protein</fullName>
    </submittedName>
</protein>
<dbReference type="EMBL" id="UGUS01000002">
    <property type="protein sequence ID" value="SUD31577.1"/>
    <property type="molecule type" value="Genomic_DNA"/>
</dbReference>
<accession>A0A379IFE4</accession>
<gene>
    <name evidence="1" type="ORF">NCTC10392_03515</name>
</gene>